<feature type="domain" description="WW" evidence="3">
    <location>
        <begin position="48"/>
        <end position="81"/>
    </location>
</feature>
<evidence type="ECO:0000256" key="1">
    <source>
        <dbReference type="SAM" id="Coils"/>
    </source>
</evidence>
<dbReference type="PANTHER" id="PTHR21715">
    <property type="entry name" value="RH04127P"/>
    <property type="match status" value="1"/>
</dbReference>
<dbReference type="SUPFAM" id="SSF51045">
    <property type="entry name" value="WW domain"/>
    <property type="match status" value="1"/>
</dbReference>
<organism evidence="4 5">
    <name type="scientific">Tetrahymena thermophila (strain SB210)</name>
    <dbReference type="NCBI Taxonomy" id="312017"/>
    <lineage>
        <taxon>Eukaryota</taxon>
        <taxon>Sar</taxon>
        <taxon>Alveolata</taxon>
        <taxon>Ciliophora</taxon>
        <taxon>Intramacronucleata</taxon>
        <taxon>Oligohymenophorea</taxon>
        <taxon>Hymenostomatida</taxon>
        <taxon>Tetrahymenina</taxon>
        <taxon>Tetrahymenidae</taxon>
        <taxon>Tetrahymena</taxon>
    </lineage>
</organism>
<dbReference type="Gene3D" id="3.30.1470.10">
    <property type="entry name" value="Photosystem I PsaD, reaction center subunit II"/>
    <property type="match status" value="1"/>
</dbReference>
<sequence>MEGQQQIEDIQIEYSPTKEEIIEYAKYLGMDIQKDQRYLYIAEEGLRAPLPEGWKEYITQEGEIYYFNQEKQMSQWEHPSDEFYKQKFMEQKNKDQLATQSLQDFVENDISNQNTQFIQEQQQKQVQKNVVKNSPITSESNVLQKNINQLKIQSPININQAQMLGRQTPKQEYYEYVNQAELKINEYQQKKSNELNEQIVNLENIFQEKKKQLKQQIDSQLQTFINAWDETNAKSLIENKTEEEINVQSEKEKILQQLQINFNEQKIIQENKLNQQFKELKEQIQQRIERKYQIQIDMLEAEKKDFDDINQNKSFLNISQRNINNTLVQEQQKMKQYYQEQIQRFKDQGQENLKYAIQDYKGNLNIQLQQKRQQKLREMKEKIDLANEQKKDKIRKEIQAEFELKKFELKKQYVVEEKALEQQERIKIEAEYSNEVSKLELKYIEDLQKLKQSEEMYYLKKQDRLLKIQNEIQQKYEMQEKELVAKLERKIQKLEDEQLDLQSKLNTKKIYSKKYAELKNLELQLNDNIKQQNEQIKLTQEQIESDKENISGFQNQIQEKLQEYQKLLQEQNQFNIPSSQNIYAQERREQQLIDKVSKLKDDFTQIQSDQFNANNYTISQENDILKNRDINLIKKGTFVIKNNENEQNSTLSKEKEQLQHLKKVIEQKLDEIHRPQVDNYLSIPKQTPSNNEDESFIRKRHSQFESSQFQQQKRFSSYDRAYQTQSQQGFYQDSRRQDMQFQTSKEDQISQLKQQLEQIKNQVMANEQKRKNFQKQTPPLIPSHNLKNRELSLDDFTNKRIITPSHQGTIQFNKFGETSRINSHNQSVQSFKAANNQNQSPFYQLKKDWKTIMSLEFEKLKLESDGVKKDKEILSHQIQTTKEEIKSLKRGQNEFLLHDLSKNIQNTVKNAEKVLKQKLIGQENHKISLQKKELELNQKKRMLDNIQIKLETMNHSDEEDEIESMYEEYKQLSREEHQKYSTSINSFNYESQQTYQAQRKQYQQEQSYLNRQKNKYQKFAHQNGQSFQEYELDEQEEEGITQQSDQDQLEHHSSWEDNNEDDFKHANQSFQQRIISAKYQSLQPPNKYSKIGQEVYIQGKMKHYQDLLSKYTIN</sequence>
<feature type="coiled-coil region" evidence="1">
    <location>
        <begin position="641"/>
        <end position="671"/>
    </location>
</feature>
<gene>
    <name evidence="4" type="ORF">TTHERM_00648950</name>
</gene>
<evidence type="ECO:0000259" key="3">
    <source>
        <dbReference type="PROSITE" id="PS50020"/>
    </source>
</evidence>
<dbReference type="InterPro" id="IPR001202">
    <property type="entry name" value="WW_dom"/>
</dbReference>
<dbReference type="AlphaFoldDB" id="I7MCQ4"/>
<name>I7MCQ4_TETTS</name>
<feature type="region of interest" description="Disordered" evidence="2">
    <location>
        <begin position="676"/>
        <end position="696"/>
    </location>
</feature>
<dbReference type="InParanoid" id="I7MCQ4"/>
<dbReference type="EMBL" id="GG662698">
    <property type="protein sequence ID" value="EAR84626.2"/>
    <property type="molecule type" value="Genomic_DNA"/>
</dbReference>
<feature type="coiled-coil region" evidence="1">
    <location>
        <begin position="871"/>
        <end position="975"/>
    </location>
</feature>
<dbReference type="PROSITE" id="PS50020">
    <property type="entry name" value="WW_DOMAIN_2"/>
    <property type="match status" value="1"/>
</dbReference>
<dbReference type="KEGG" id="tet:TTHERM_00648950"/>
<protein>
    <submittedName>
        <fullName evidence="4">WW domain protein</fullName>
    </submittedName>
</protein>
<dbReference type="Proteomes" id="UP000009168">
    <property type="component" value="Unassembled WGS sequence"/>
</dbReference>
<feature type="coiled-coil region" evidence="1">
    <location>
        <begin position="742"/>
        <end position="776"/>
    </location>
</feature>
<dbReference type="PROSITE" id="PS01159">
    <property type="entry name" value="WW_DOMAIN_1"/>
    <property type="match status" value="1"/>
</dbReference>
<feature type="region of interest" description="Disordered" evidence="2">
    <location>
        <begin position="1031"/>
        <end position="1062"/>
    </location>
</feature>
<dbReference type="Pfam" id="PF00397">
    <property type="entry name" value="WW"/>
    <property type="match status" value="1"/>
</dbReference>
<reference evidence="5" key="1">
    <citation type="journal article" date="2006" name="PLoS Biol.">
        <title>Macronuclear genome sequence of the ciliate Tetrahymena thermophila, a model eukaryote.</title>
        <authorList>
            <person name="Eisen J.A."/>
            <person name="Coyne R.S."/>
            <person name="Wu M."/>
            <person name="Wu D."/>
            <person name="Thiagarajan M."/>
            <person name="Wortman J.R."/>
            <person name="Badger J.H."/>
            <person name="Ren Q."/>
            <person name="Amedeo P."/>
            <person name="Jones K.M."/>
            <person name="Tallon L.J."/>
            <person name="Delcher A.L."/>
            <person name="Salzberg S.L."/>
            <person name="Silva J.C."/>
            <person name="Haas B.J."/>
            <person name="Majoros W.H."/>
            <person name="Farzad M."/>
            <person name="Carlton J.M."/>
            <person name="Smith R.K. Jr."/>
            <person name="Garg J."/>
            <person name="Pearlman R.E."/>
            <person name="Karrer K.M."/>
            <person name="Sun L."/>
            <person name="Manning G."/>
            <person name="Elde N.C."/>
            <person name="Turkewitz A.P."/>
            <person name="Asai D.J."/>
            <person name="Wilkes D.E."/>
            <person name="Wang Y."/>
            <person name="Cai H."/>
            <person name="Collins K."/>
            <person name="Stewart B.A."/>
            <person name="Lee S.R."/>
            <person name="Wilamowska K."/>
            <person name="Weinberg Z."/>
            <person name="Ruzzo W.L."/>
            <person name="Wloga D."/>
            <person name="Gaertig J."/>
            <person name="Frankel J."/>
            <person name="Tsao C.-C."/>
            <person name="Gorovsky M.A."/>
            <person name="Keeling P.J."/>
            <person name="Waller R.F."/>
            <person name="Patron N.J."/>
            <person name="Cherry J.M."/>
            <person name="Stover N.A."/>
            <person name="Krieger C.J."/>
            <person name="del Toro C."/>
            <person name="Ryder H.F."/>
            <person name="Williamson S.C."/>
            <person name="Barbeau R.A."/>
            <person name="Hamilton E.P."/>
            <person name="Orias E."/>
        </authorList>
    </citation>
    <scope>NUCLEOTIDE SEQUENCE [LARGE SCALE GENOMIC DNA]</scope>
    <source>
        <strain evidence="5">SB210</strain>
    </source>
</reference>
<dbReference type="eggNOG" id="ENOG502SGUQ">
    <property type="taxonomic scope" value="Eukaryota"/>
</dbReference>
<dbReference type="PANTHER" id="PTHR21715:SF0">
    <property type="entry name" value="RH04127P"/>
    <property type="match status" value="1"/>
</dbReference>
<evidence type="ECO:0000313" key="4">
    <source>
        <dbReference type="EMBL" id="EAR84626.2"/>
    </source>
</evidence>
<feature type="coiled-coil region" evidence="1">
    <location>
        <begin position="170"/>
        <end position="290"/>
    </location>
</feature>
<keyword evidence="1" id="KW-0175">Coiled coil</keyword>
<keyword evidence="5" id="KW-1185">Reference proteome</keyword>
<feature type="coiled-coil region" evidence="1">
    <location>
        <begin position="477"/>
        <end position="574"/>
    </location>
</feature>
<dbReference type="CDD" id="cd00201">
    <property type="entry name" value="WW"/>
    <property type="match status" value="1"/>
</dbReference>
<feature type="coiled-coil region" evidence="1">
    <location>
        <begin position="328"/>
        <end position="396"/>
    </location>
</feature>
<dbReference type="SMART" id="SM00456">
    <property type="entry name" value="WW"/>
    <property type="match status" value="1"/>
</dbReference>
<dbReference type="GeneID" id="7840229"/>
<dbReference type="OrthoDB" id="6344460at2759"/>
<feature type="compositionally biased region" description="Basic and acidic residues" evidence="2">
    <location>
        <begin position="1048"/>
        <end position="1062"/>
    </location>
</feature>
<accession>I7MCQ4</accession>
<proteinExistence type="predicted"/>
<dbReference type="RefSeq" id="XP_001032289.2">
    <property type="nucleotide sequence ID" value="XM_001032289.2"/>
</dbReference>
<dbReference type="InterPro" id="IPR036020">
    <property type="entry name" value="WW_dom_sf"/>
</dbReference>
<evidence type="ECO:0000256" key="2">
    <source>
        <dbReference type="SAM" id="MobiDB-lite"/>
    </source>
</evidence>
<dbReference type="InterPro" id="IPR053233">
    <property type="entry name" value="ABRA-related"/>
</dbReference>
<evidence type="ECO:0000313" key="5">
    <source>
        <dbReference type="Proteomes" id="UP000009168"/>
    </source>
</evidence>